<keyword evidence="6" id="KW-1185">Reference proteome</keyword>
<evidence type="ECO:0000256" key="2">
    <source>
        <dbReference type="ARBA" id="ARBA00023125"/>
    </source>
</evidence>
<dbReference type="PANTHER" id="PTHR42756">
    <property type="entry name" value="TRANSCRIPTIONAL REGULATOR, MARR"/>
    <property type="match status" value="1"/>
</dbReference>
<evidence type="ECO:0000256" key="1">
    <source>
        <dbReference type="ARBA" id="ARBA00023015"/>
    </source>
</evidence>
<dbReference type="RefSeq" id="WP_112575165.1">
    <property type="nucleotide sequence ID" value="NZ_CP043450.1"/>
</dbReference>
<proteinExistence type="predicted"/>
<dbReference type="AlphaFoldDB" id="A0A5C1HTW0"/>
<dbReference type="InterPro" id="IPR036388">
    <property type="entry name" value="WH-like_DNA-bd_sf"/>
</dbReference>
<dbReference type="OrthoDB" id="948423at2"/>
<evidence type="ECO:0000256" key="3">
    <source>
        <dbReference type="ARBA" id="ARBA00023163"/>
    </source>
</evidence>
<dbReference type="PANTHER" id="PTHR42756:SF1">
    <property type="entry name" value="TRANSCRIPTIONAL REPRESSOR OF EMRAB OPERON"/>
    <property type="match status" value="1"/>
</dbReference>
<dbReference type="InterPro" id="IPR036390">
    <property type="entry name" value="WH_DNA-bd_sf"/>
</dbReference>
<evidence type="ECO:0000259" key="4">
    <source>
        <dbReference type="PROSITE" id="PS50995"/>
    </source>
</evidence>
<dbReference type="GO" id="GO:0003677">
    <property type="term" value="F:DNA binding"/>
    <property type="evidence" value="ECO:0007669"/>
    <property type="project" value="UniProtKB-KW"/>
</dbReference>
<dbReference type="SUPFAM" id="SSF46785">
    <property type="entry name" value="Winged helix' DNA-binding domain"/>
    <property type="match status" value="1"/>
</dbReference>
<dbReference type="Pfam" id="PF12802">
    <property type="entry name" value="MarR_2"/>
    <property type="match status" value="1"/>
</dbReference>
<keyword evidence="2" id="KW-0238">DNA-binding</keyword>
<sequence>MPVICNVTVAGITMTELSRLAMLSKQNMSRTIHKLEENGMITSVANSADKRSDILMLTKSGKQFLPEANQDVFNLSNIYKNLVGEKDLETTINVLNRIIEFY</sequence>
<dbReference type="GO" id="GO:0003700">
    <property type="term" value="F:DNA-binding transcription factor activity"/>
    <property type="evidence" value="ECO:0007669"/>
    <property type="project" value="InterPro"/>
</dbReference>
<dbReference type="PRINTS" id="PR00598">
    <property type="entry name" value="HTHMARR"/>
</dbReference>
<keyword evidence="3" id="KW-0804">Transcription</keyword>
<dbReference type="KEGG" id="mrub:DEO27_004175"/>
<dbReference type="PROSITE" id="PS50995">
    <property type="entry name" value="HTH_MARR_2"/>
    <property type="match status" value="1"/>
</dbReference>
<dbReference type="EMBL" id="CP043450">
    <property type="protein sequence ID" value="QEM09244.1"/>
    <property type="molecule type" value="Genomic_DNA"/>
</dbReference>
<protein>
    <submittedName>
        <fullName evidence="5">MarR family transcriptional regulator</fullName>
    </submittedName>
</protein>
<dbReference type="SMART" id="SM00347">
    <property type="entry name" value="HTH_MARR"/>
    <property type="match status" value="1"/>
</dbReference>
<evidence type="ECO:0000313" key="5">
    <source>
        <dbReference type="EMBL" id="QEM09244.1"/>
    </source>
</evidence>
<dbReference type="Proteomes" id="UP000251402">
    <property type="component" value="Chromosome"/>
</dbReference>
<name>A0A5C1HTW0_9SPHI</name>
<accession>A0A5C1HTW0</accession>
<gene>
    <name evidence="5" type="ORF">DEO27_004175</name>
</gene>
<feature type="domain" description="HTH marR-type" evidence="4">
    <location>
        <begin position="1"/>
        <end position="100"/>
    </location>
</feature>
<keyword evidence="1" id="KW-0805">Transcription regulation</keyword>
<organism evidence="5 6">
    <name type="scientific">Mucilaginibacter rubeus</name>
    <dbReference type="NCBI Taxonomy" id="2027860"/>
    <lineage>
        <taxon>Bacteria</taxon>
        <taxon>Pseudomonadati</taxon>
        <taxon>Bacteroidota</taxon>
        <taxon>Sphingobacteriia</taxon>
        <taxon>Sphingobacteriales</taxon>
        <taxon>Sphingobacteriaceae</taxon>
        <taxon>Mucilaginibacter</taxon>
    </lineage>
</organism>
<evidence type="ECO:0000313" key="6">
    <source>
        <dbReference type="Proteomes" id="UP000251402"/>
    </source>
</evidence>
<dbReference type="Gene3D" id="1.10.10.10">
    <property type="entry name" value="Winged helix-like DNA-binding domain superfamily/Winged helix DNA-binding domain"/>
    <property type="match status" value="1"/>
</dbReference>
<reference evidence="5" key="1">
    <citation type="submission" date="2019-08" db="EMBL/GenBank/DDBJ databases">
        <title>Comparative genome analysis confer to the adaptation heavy metal polluted environment.</title>
        <authorList>
            <person name="Li Y."/>
        </authorList>
    </citation>
    <scope>NUCLEOTIDE SEQUENCE [LARGE SCALE GENOMIC DNA]</scope>
    <source>
        <strain evidence="5">P1</strain>
    </source>
</reference>
<dbReference type="InterPro" id="IPR000835">
    <property type="entry name" value="HTH_MarR-typ"/>
</dbReference>